<dbReference type="RefSeq" id="WP_137815463.1">
    <property type="nucleotide sequence ID" value="NZ_BJFL01000024.1"/>
</dbReference>
<feature type="transmembrane region" description="Helical" evidence="1">
    <location>
        <begin position="12"/>
        <end position="38"/>
    </location>
</feature>
<reference evidence="3" key="1">
    <citation type="submission" date="2019-04" db="EMBL/GenBank/DDBJ databases">
        <title>Draft genome sequence of Pseudonocardiaceae bacterium SL3-2-4.</title>
        <authorList>
            <person name="Ningsih F."/>
            <person name="Yokota A."/>
            <person name="Sakai Y."/>
            <person name="Nanatani K."/>
            <person name="Yabe S."/>
            <person name="Oetari A."/>
            <person name="Sjamsuridzal W."/>
        </authorList>
    </citation>
    <scope>NUCLEOTIDE SEQUENCE [LARGE SCALE GENOMIC DNA]</scope>
    <source>
        <strain evidence="3">SL3-2-4</strain>
    </source>
</reference>
<dbReference type="AlphaFoldDB" id="A0A4D4JEW2"/>
<accession>A0A4D4JEW2</accession>
<keyword evidence="1" id="KW-1133">Transmembrane helix</keyword>
<keyword evidence="1" id="KW-0472">Membrane</keyword>
<protein>
    <submittedName>
        <fullName evidence="2">Uncharacterized protein</fullName>
    </submittedName>
</protein>
<organism evidence="2 3">
    <name type="scientific">Gandjariella thermophila</name>
    <dbReference type="NCBI Taxonomy" id="1931992"/>
    <lineage>
        <taxon>Bacteria</taxon>
        <taxon>Bacillati</taxon>
        <taxon>Actinomycetota</taxon>
        <taxon>Actinomycetes</taxon>
        <taxon>Pseudonocardiales</taxon>
        <taxon>Pseudonocardiaceae</taxon>
        <taxon>Gandjariella</taxon>
    </lineage>
</organism>
<dbReference type="EMBL" id="BJFL01000024">
    <property type="protein sequence ID" value="GDY32457.1"/>
    <property type="molecule type" value="Genomic_DNA"/>
</dbReference>
<name>A0A4D4JEW2_9PSEU</name>
<proteinExistence type="predicted"/>
<evidence type="ECO:0000313" key="2">
    <source>
        <dbReference type="EMBL" id="GDY32457.1"/>
    </source>
</evidence>
<feature type="transmembrane region" description="Helical" evidence="1">
    <location>
        <begin position="96"/>
        <end position="116"/>
    </location>
</feature>
<sequence length="136" mass="14251">MLCLARRVPALMWFAVPLLFVAGVLGLTGLGVLVTGAVREPLQLSGTLCGAAAAVTFATGDAVSWPGGGRPWRWVRRLYPLAVLLGGVAVDGVRLPVVPAVVVGLGALALVGAMVVRYRDRPEPVTDEPPYLAVRR</sequence>
<evidence type="ECO:0000313" key="3">
    <source>
        <dbReference type="Proteomes" id="UP000298860"/>
    </source>
</evidence>
<gene>
    <name evidence="2" type="ORF">GTS_40900</name>
</gene>
<evidence type="ECO:0000256" key="1">
    <source>
        <dbReference type="SAM" id="Phobius"/>
    </source>
</evidence>
<keyword evidence="1" id="KW-0812">Transmembrane</keyword>
<keyword evidence="3" id="KW-1185">Reference proteome</keyword>
<dbReference type="Proteomes" id="UP000298860">
    <property type="component" value="Unassembled WGS sequence"/>
</dbReference>
<comment type="caution">
    <text evidence="2">The sequence shown here is derived from an EMBL/GenBank/DDBJ whole genome shotgun (WGS) entry which is preliminary data.</text>
</comment>